<dbReference type="SUPFAM" id="SSF49562">
    <property type="entry name" value="C2 domain (Calcium/lipid-binding domain, CaLB)"/>
    <property type="match status" value="1"/>
</dbReference>
<evidence type="ECO:0000256" key="10">
    <source>
        <dbReference type="ARBA" id="ARBA00023242"/>
    </source>
</evidence>
<dbReference type="Pfam" id="PF00168">
    <property type="entry name" value="C2"/>
    <property type="match status" value="2"/>
</dbReference>
<accession>A0AAD5WE33</accession>
<comment type="caution">
    <text evidence="13">The sequence shown here is derived from an EMBL/GenBank/DDBJ whole genome shotgun (WGS) entry which is preliminary data.</text>
</comment>
<proteinExistence type="inferred from homology"/>
<evidence type="ECO:0000313" key="14">
    <source>
        <dbReference type="Proteomes" id="UP001210211"/>
    </source>
</evidence>
<evidence type="ECO:0000256" key="11">
    <source>
        <dbReference type="ARBA" id="ARBA00024037"/>
    </source>
</evidence>
<protein>
    <recommendedName>
        <fullName evidence="12">C2 domain-containing protein</fullName>
    </recommendedName>
</protein>
<keyword evidence="4" id="KW-1003">Cell membrane</keyword>
<dbReference type="PANTHER" id="PTHR45933:SF5">
    <property type="entry name" value="PROTEIN C2-DOMAIN ABA-RELATED 4"/>
    <property type="match status" value="1"/>
</dbReference>
<dbReference type="InterPro" id="IPR000008">
    <property type="entry name" value="C2_dom"/>
</dbReference>
<keyword evidence="5" id="KW-0938">Abscisic acid signaling pathway</keyword>
<keyword evidence="3" id="KW-0343">GTPase activation</keyword>
<keyword evidence="6" id="KW-0479">Metal-binding</keyword>
<feature type="domain" description="C2" evidence="12">
    <location>
        <begin position="91"/>
        <end position="117"/>
    </location>
</feature>
<reference evidence="13 14" key="1">
    <citation type="journal article" date="2022" name="Cell">
        <title>Repeat-based holocentromeres influence genome architecture and karyotype evolution.</title>
        <authorList>
            <person name="Hofstatter P.G."/>
            <person name="Thangavel G."/>
            <person name="Lux T."/>
            <person name="Neumann P."/>
            <person name="Vondrak T."/>
            <person name="Novak P."/>
            <person name="Zhang M."/>
            <person name="Costa L."/>
            <person name="Castellani M."/>
            <person name="Scott A."/>
            <person name="Toegelov H."/>
            <person name="Fuchs J."/>
            <person name="Mata-Sucre Y."/>
            <person name="Dias Y."/>
            <person name="Vanzela A.L.L."/>
            <person name="Huettel B."/>
            <person name="Almeida C.C.S."/>
            <person name="Simkova H."/>
            <person name="Souza G."/>
            <person name="Pedrosa-Harand A."/>
            <person name="Macas J."/>
            <person name="Mayer K.F.X."/>
            <person name="Houben A."/>
            <person name="Marques A."/>
        </authorList>
    </citation>
    <scope>NUCLEOTIDE SEQUENCE [LARGE SCALE GENOMIC DNA]</scope>
    <source>
        <strain evidence="13">RhyTen1mFocal</strain>
    </source>
</reference>
<evidence type="ECO:0000256" key="1">
    <source>
        <dbReference type="ARBA" id="ARBA00004123"/>
    </source>
</evidence>
<evidence type="ECO:0000256" key="5">
    <source>
        <dbReference type="ARBA" id="ARBA00022682"/>
    </source>
</evidence>
<evidence type="ECO:0000256" key="6">
    <source>
        <dbReference type="ARBA" id="ARBA00022723"/>
    </source>
</evidence>
<dbReference type="InterPro" id="IPR035892">
    <property type="entry name" value="C2_domain_sf"/>
</dbReference>
<dbReference type="Gene3D" id="2.60.40.150">
    <property type="entry name" value="C2 domain"/>
    <property type="match status" value="1"/>
</dbReference>
<dbReference type="EMBL" id="JAMRDG010000002">
    <property type="protein sequence ID" value="KAJ3686083.1"/>
    <property type="molecule type" value="Genomic_DNA"/>
</dbReference>
<dbReference type="GO" id="GO:0008289">
    <property type="term" value="F:lipid binding"/>
    <property type="evidence" value="ECO:0007669"/>
    <property type="project" value="UniProtKB-KW"/>
</dbReference>
<dbReference type="GO" id="GO:0009738">
    <property type="term" value="P:abscisic acid-activated signaling pathway"/>
    <property type="evidence" value="ECO:0007669"/>
    <property type="project" value="UniProtKB-KW"/>
</dbReference>
<feature type="domain" description="C2" evidence="12">
    <location>
        <begin position="36"/>
        <end position="64"/>
    </location>
</feature>
<comment type="similarity">
    <text evidence="11">Belongs to the plant CAR protein family.</text>
</comment>
<gene>
    <name evidence="13" type="ORF">LUZ61_015247</name>
</gene>
<evidence type="ECO:0000259" key="12">
    <source>
        <dbReference type="Pfam" id="PF00168"/>
    </source>
</evidence>
<dbReference type="GO" id="GO:0005886">
    <property type="term" value="C:plasma membrane"/>
    <property type="evidence" value="ECO:0007669"/>
    <property type="project" value="UniProtKB-SubCell"/>
</dbReference>
<evidence type="ECO:0000256" key="2">
    <source>
        <dbReference type="ARBA" id="ARBA00004236"/>
    </source>
</evidence>
<keyword evidence="14" id="KW-1185">Reference proteome</keyword>
<keyword evidence="10" id="KW-0539">Nucleus</keyword>
<evidence type="ECO:0000256" key="9">
    <source>
        <dbReference type="ARBA" id="ARBA00023136"/>
    </source>
</evidence>
<dbReference type="AlphaFoldDB" id="A0AAD5WE33"/>
<dbReference type="GO" id="GO:0005634">
    <property type="term" value="C:nucleus"/>
    <property type="evidence" value="ECO:0007669"/>
    <property type="project" value="UniProtKB-SubCell"/>
</dbReference>
<dbReference type="Proteomes" id="UP001210211">
    <property type="component" value="Unassembled WGS sequence"/>
</dbReference>
<keyword evidence="7" id="KW-0106">Calcium</keyword>
<comment type="subcellular location">
    <subcellularLocation>
        <location evidence="2">Cell membrane</location>
    </subcellularLocation>
    <subcellularLocation>
        <location evidence="1">Nucleus</location>
    </subcellularLocation>
</comment>
<dbReference type="PANTHER" id="PTHR45933">
    <property type="entry name" value="PROTEIN C2-DOMAIN ABA-RELATED 4"/>
    <property type="match status" value="1"/>
</dbReference>
<dbReference type="GO" id="GO:0046872">
    <property type="term" value="F:metal ion binding"/>
    <property type="evidence" value="ECO:0007669"/>
    <property type="project" value="UniProtKB-KW"/>
</dbReference>
<keyword evidence="9" id="KW-0472">Membrane</keyword>
<dbReference type="GO" id="GO:0005096">
    <property type="term" value="F:GTPase activator activity"/>
    <property type="evidence" value="ECO:0007669"/>
    <property type="project" value="UniProtKB-KW"/>
</dbReference>
<name>A0AAD5WE33_9POAL</name>
<organism evidence="13 14">
    <name type="scientific">Rhynchospora tenuis</name>
    <dbReference type="NCBI Taxonomy" id="198213"/>
    <lineage>
        <taxon>Eukaryota</taxon>
        <taxon>Viridiplantae</taxon>
        <taxon>Streptophyta</taxon>
        <taxon>Embryophyta</taxon>
        <taxon>Tracheophyta</taxon>
        <taxon>Spermatophyta</taxon>
        <taxon>Magnoliopsida</taxon>
        <taxon>Liliopsida</taxon>
        <taxon>Poales</taxon>
        <taxon>Cyperaceae</taxon>
        <taxon>Cyperoideae</taxon>
        <taxon>Rhynchosporeae</taxon>
        <taxon>Rhynchospora</taxon>
    </lineage>
</organism>
<dbReference type="InterPro" id="IPR044562">
    <property type="entry name" value="CAR1-11"/>
</dbReference>
<evidence type="ECO:0000256" key="4">
    <source>
        <dbReference type="ARBA" id="ARBA00022475"/>
    </source>
</evidence>
<evidence type="ECO:0000256" key="7">
    <source>
        <dbReference type="ARBA" id="ARBA00022837"/>
    </source>
</evidence>
<evidence type="ECO:0000313" key="13">
    <source>
        <dbReference type="EMBL" id="KAJ3686083.1"/>
    </source>
</evidence>
<evidence type="ECO:0000256" key="3">
    <source>
        <dbReference type="ARBA" id="ARBA00022468"/>
    </source>
</evidence>
<sequence length="192" mass="21564">MMRITLIHKKLHSDVGKEEKEKHKKGKHVLVEDLLGLLKVKVVRGVNLAVKDAHGCDPYVIVQAGFKFTVKTLDVRAALSERYVGVPVGIVEVFDKHSFHKDNSMGHAEFHICPLVQAVKLDLSNKPSGTVIDNIIPSRQNCLAEMSNIYWSEGKVRQEIALRLKDVIRGEIELKLTWIMIPGAKGLERISK</sequence>
<keyword evidence="8" id="KW-0446">Lipid-binding</keyword>
<evidence type="ECO:0000256" key="8">
    <source>
        <dbReference type="ARBA" id="ARBA00023121"/>
    </source>
</evidence>